<keyword evidence="3" id="KW-1185">Reference proteome</keyword>
<feature type="compositionally biased region" description="Basic and acidic residues" evidence="1">
    <location>
        <begin position="1"/>
        <end position="16"/>
    </location>
</feature>
<evidence type="ECO:0000313" key="2">
    <source>
        <dbReference type="EMBL" id="CAG9987656.1"/>
    </source>
</evidence>
<dbReference type="Proteomes" id="UP000754883">
    <property type="component" value="Unassembled WGS sequence"/>
</dbReference>
<comment type="caution">
    <text evidence="2">The sequence shown here is derived from an EMBL/GenBank/DDBJ whole genome shotgun (WGS) entry which is preliminary data.</text>
</comment>
<gene>
    <name evidence="2" type="ORF">CBYS24578_00014942</name>
</gene>
<feature type="region of interest" description="Disordered" evidence="1">
    <location>
        <begin position="1"/>
        <end position="36"/>
    </location>
</feature>
<feature type="region of interest" description="Disordered" evidence="1">
    <location>
        <begin position="221"/>
        <end position="255"/>
    </location>
</feature>
<reference evidence="2" key="1">
    <citation type="submission" date="2021-10" db="EMBL/GenBank/DDBJ databases">
        <authorList>
            <person name="Piombo E."/>
        </authorList>
    </citation>
    <scope>NUCLEOTIDE SEQUENCE</scope>
</reference>
<evidence type="ECO:0000256" key="1">
    <source>
        <dbReference type="SAM" id="MobiDB-lite"/>
    </source>
</evidence>
<protein>
    <submittedName>
        <fullName evidence="2">Uncharacterized protein</fullName>
    </submittedName>
</protein>
<dbReference type="OrthoDB" id="4812032at2759"/>
<evidence type="ECO:0000313" key="3">
    <source>
        <dbReference type="Proteomes" id="UP000754883"/>
    </source>
</evidence>
<dbReference type="EMBL" id="CABFNO020001436">
    <property type="protein sequence ID" value="CAG9987656.1"/>
    <property type="molecule type" value="Genomic_DNA"/>
</dbReference>
<name>A0A9N9UFC0_9HYPO</name>
<organism evidence="2 3">
    <name type="scientific">Clonostachys byssicola</name>
    <dbReference type="NCBI Taxonomy" id="160290"/>
    <lineage>
        <taxon>Eukaryota</taxon>
        <taxon>Fungi</taxon>
        <taxon>Dikarya</taxon>
        <taxon>Ascomycota</taxon>
        <taxon>Pezizomycotina</taxon>
        <taxon>Sordariomycetes</taxon>
        <taxon>Hypocreomycetidae</taxon>
        <taxon>Hypocreales</taxon>
        <taxon>Bionectriaceae</taxon>
        <taxon>Clonostachys</taxon>
    </lineage>
</organism>
<dbReference type="AlphaFoldDB" id="A0A9N9UFC0"/>
<accession>A0A9N9UFC0</accession>
<sequence length="255" mass="27877">MAQRSFKDTFGEEIDYHAGPQPGGSILPTPEPTDDAQTTALKLRALSKAVEEGASLAVRTGYKRAVHSGRDPVMIAKQRMTAAEAAQYDFWAFGGGMPDINWQVSVKDVGGAALFPYHTEAMRAIWKDNSITHENAAWLHSELRAFLPLVIAVSKVFAARRDLVGGQEALAALEMAELQTARKIIGTAVGNVNQAFARLRAISRDVNHSRQVIKARENALKKKMSPNKQKNEGVKIEDVKNEGDPERRLGGSFAI</sequence>
<feature type="compositionally biased region" description="Basic and acidic residues" evidence="1">
    <location>
        <begin position="229"/>
        <end position="249"/>
    </location>
</feature>
<proteinExistence type="predicted"/>